<dbReference type="EMBL" id="JACSPO010000001">
    <property type="protein sequence ID" value="MBD8061000.1"/>
    <property type="molecule type" value="Genomic_DNA"/>
</dbReference>
<comment type="caution">
    <text evidence="1">The sequence shown here is derived from an EMBL/GenBank/DDBJ whole genome shotgun (WGS) entry which is preliminary data.</text>
</comment>
<dbReference type="InterPro" id="IPR036318">
    <property type="entry name" value="FAD-bd_PCMH-like_sf"/>
</dbReference>
<sequence length="176" mass="18850">MAIIPPFSASRPGITVDASACDLDDLAPCGGVDVKVAGDLRWGELVERAVTSGWPGVERLDGLPGSVAEVVRDNPEADGQTPAQTIASVRAWDRTEDRARSFAYAECDFTPGSSRFQEQLPDGGDRYEIREVSFLFETGTKTTPIRDPELAAALGIEPGERVPLAEYAARRGGATR</sequence>
<name>A0ABR8YY70_9MICO</name>
<organism evidence="1 2">
    <name type="scientific">Oceanitalea stevensii</name>
    <dbReference type="NCBI Taxonomy" id="2763072"/>
    <lineage>
        <taxon>Bacteria</taxon>
        <taxon>Bacillati</taxon>
        <taxon>Actinomycetota</taxon>
        <taxon>Actinomycetes</taxon>
        <taxon>Micrococcales</taxon>
        <taxon>Bogoriellaceae</taxon>
        <taxon>Georgenia</taxon>
    </lineage>
</organism>
<gene>
    <name evidence="1" type="ORF">H9624_01525</name>
</gene>
<evidence type="ECO:0000313" key="1">
    <source>
        <dbReference type="EMBL" id="MBD8061000.1"/>
    </source>
</evidence>
<reference evidence="1 2" key="1">
    <citation type="submission" date="2020-08" db="EMBL/GenBank/DDBJ databases">
        <title>A Genomic Blueprint of the Chicken Gut Microbiome.</title>
        <authorList>
            <person name="Gilroy R."/>
            <person name="Ravi A."/>
            <person name="Getino M."/>
            <person name="Pursley I."/>
            <person name="Horton D.L."/>
            <person name="Alikhan N.-F."/>
            <person name="Baker D."/>
            <person name="Gharbi K."/>
            <person name="Hall N."/>
            <person name="Watson M."/>
            <person name="Adriaenssens E.M."/>
            <person name="Foster-Nyarko E."/>
            <person name="Jarju S."/>
            <person name="Secka A."/>
            <person name="Antonio M."/>
            <person name="Oren A."/>
            <person name="Chaudhuri R."/>
            <person name="La Ragione R.M."/>
            <person name="Hildebrand F."/>
            <person name="Pallen M.J."/>
        </authorList>
    </citation>
    <scope>NUCLEOTIDE SEQUENCE [LARGE SCALE GENOMIC DNA]</scope>
    <source>
        <strain evidence="1 2">Sa1BUA1</strain>
    </source>
</reference>
<dbReference type="Proteomes" id="UP000661894">
    <property type="component" value="Unassembled WGS sequence"/>
</dbReference>
<evidence type="ECO:0000313" key="2">
    <source>
        <dbReference type="Proteomes" id="UP000661894"/>
    </source>
</evidence>
<dbReference type="InterPro" id="IPR016169">
    <property type="entry name" value="FAD-bd_PCMH_sub2"/>
</dbReference>
<dbReference type="Gene3D" id="3.30.465.10">
    <property type="match status" value="1"/>
</dbReference>
<proteinExistence type="predicted"/>
<dbReference type="SUPFAM" id="SSF56176">
    <property type="entry name" value="FAD-binding/transporter-associated domain-like"/>
    <property type="match status" value="1"/>
</dbReference>
<protein>
    <submittedName>
        <fullName evidence="1">Uncharacterized protein</fullName>
    </submittedName>
</protein>
<dbReference type="RefSeq" id="WP_251838145.1">
    <property type="nucleotide sequence ID" value="NZ_JACSPO010000001.1"/>
</dbReference>
<keyword evidence="2" id="KW-1185">Reference proteome</keyword>
<accession>A0ABR8YY70</accession>